<protein>
    <submittedName>
        <fullName evidence="1">Baculoviral IAP repeat-containing protein 6</fullName>
    </submittedName>
</protein>
<evidence type="ECO:0000313" key="2">
    <source>
        <dbReference type="Proteomes" id="UP000094527"/>
    </source>
</evidence>
<feature type="non-terminal residue" evidence="1">
    <location>
        <position position="799"/>
    </location>
</feature>
<dbReference type="EMBL" id="LJIJ01000395">
    <property type="protein sequence ID" value="ODM97927.1"/>
    <property type="molecule type" value="Genomic_DNA"/>
</dbReference>
<keyword evidence="2" id="KW-1185">Reference proteome</keyword>
<organism evidence="1 2">
    <name type="scientific">Orchesella cincta</name>
    <name type="common">Springtail</name>
    <name type="synonym">Podura cincta</name>
    <dbReference type="NCBI Taxonomy" id="48709"/>
    <lineage>
        <taxon>Eukaryota</taxon>
        <taxon>Metazoa</taxon>
        <taxon>Ecdysozoa</taxon>
        <taxon>Arthropoda</taxon>
        <taxon>Hexapoda</taxon>
        <taxon>Collembola</taxon>
        <taxon>Entomobryomorpha</taxon>
        <taxon>Entomobryoidea</taxon>
        <taxon>Orchesellidae</taxon>
        <taxon>Orchesellinae</taxon>
        <taxon>Orchesella</taxon>
    </lineage>
</organism>
<comment type="caution">
    <text evidence="1">The sequence shown here is derived from an EMBL/GenBank/DDBJ whole genome shotgun (WGS) entry which is preliminary data.</text>
</comment>
<dbReference type="Proteomes" id="UP000094527">
    <property type="component" value="Unassembled WGS sequence"/>
</dbReference>
<evidence type="ECO:0000313" key="1">
    <source>
        <dbReference type="EMBL" id="ODM97927.1"/>
    </source>
</evidence>
<accession>A0A1D2MY19</accession>
<dbReference type="OrthoDB" id="47801at2759"/>
<dbReference type="STRING" id="48709.A0A1D2MY19"/>
<proteinExistence type="predicted"/>
<sequence>PPPVCRYLKLTTIGRYGMGTTKCRIPLGMFYGHSTILPSDLRATEGNIPADVAVLSPTNVQAHLSVLSYLVEDIGCRYQLACTKLRRLLEPLMKPDISPLDHMSYYLPKGKERNKLGLNTSSDQAVLSSYQECITLQQQLNVATNVMKRLQKCMSQMPSFDVQMNPQKTLPEICTDKVHVLTEFLIESLLGISFLASSSSLSTTPIPYSLYTNMTLETCEALFKEICVLENGQCQLSLCTLMLRVCGCQPWWGKFLASTIKSLFCSNQNSIFPQDRVFILLVYLGQKSLLSAQNTSVLENAMELLAELLSPIEDHSSFLRSKIDMTLLGWVVMYLCLCLDGVNCTLTSANQSSSGTVTSKSKEKDVTCVSSRWDFIQGESALYRKTSGSSRMSGNGGFKRRIQKKLMATKQKLEELDNVAAGLGYATQMQTLGGLGNKLSALGNQIEAIKQKQASLGKTIKIQGSKHFKDLIQIRRNELLSKRGLLSGKDIKEDCGAQQDVEINLSLNQSLCLTVAKGLGSLLLRMDSTCHSDVYLIVSKALAKIATCCRPSIPLGAMFEVDQLVTLICGSCGSDYVRERNWSSSWVSHATMCLIQDVLEGEKLYPSKNEDVIINTGDTGIADDIMSSVEDDAQAQQAVEDMCVDSVDGDAGGISDVATMESTVSLDSEDSDFEDIEVIEFGMLSDAKCPGANGSAKRSTGLPKKLSPCTTSISSALDARLESGVESTTEIRLRMMSVVDSEVLAQCLKAPVEVPPEILKNMPPAKKRTLQDPIAYSVVPSQQLLAACFDNIFNMMASE</sequence>
<feature type="non-terminal residue" evidence="1">
    <location>
        <position position="1"/>
    </location>
</feature>
<dbReference type="AlphaFoldDB" id="A0A1D2MY19"/>
<gene>
    <name evidence="1" type="ORF">Ocin01_08755</name>
</gene>
<reference evidence="1 2" key="1">
    <citation type="journal article" date="2016" name="Genome Biol. Evol.">
        <title>Gene Family Evolution Reflects Adaptation to Soil Environmental Stressors in the Genome of the Collembolan Orchesella cincta.</title>
        <authorList>
            <person name="Faddeeva-Vakhrusheva A."/>
            <person name="Derks M.F."/>
            <person name="Anvar S.Y."/>
            <person name="Agamennone V."/>
            <person name="Suring W."/>
            <person name="Smit S."/>
            <person name="van Straalen N.M."/>
            <person name="Roelofs D."/>
        </authorList>
    </citation>
    <scope>NUCLEOTIDE SEQUENCE [LARGE SCALE GENOMIC DNA]</scope>
    <source>
        <tissue evidence="1">Mixed pool</tissue>
    </source>
</reference>
<name>A0A1D2MY19_ORCCI</name>